<dbReference type="Proteomes" id="UP000515152">
    <property type="component" value="Chromosome 17"/>
</dbReference>
<sequence length="984" mass="107898">MLPLNSTQFNTTDVPQDIIQFTTSTQNSTLFNSTTVWWNETLFNTTTPPLKTINSTTTTTWNSTEFNTTPLQLNTTQMYTTINESLQNVTHINTTAFPATAKQSDTTGIPKNSSDFTTAVVSPTSSPNITDTTPLQLNTTQMYTTINESLQNVTHINTNAWPANATQSATTHTPLNSSDFTTAVVSPTSSPNITTSSPQLNTTELFTAPSSYLNTTWDYNATAFPLTTASASQNTSSLPVEVNTNTGTNGSLTSNYTTGHVLNQTVAPATTSEQKLTSQYNNTVVPDRTATLTTTTTTTTTQSTARPPDPVEPSLTTIATIPTETTTTTMTTTSSPGEQADQLLDQTKDVSALNSSQVADVVNQLEKLLSSPNVSLEVGRAMVSVISNLLNASASSLGSSSKRLIKAVDTLALKLIVEQGNQTIVADSLVLSVNEIDGNIFNGGSFSVAINPNQQRSQASIRRRRRSERESTLAEGDLAMITLPSTLTENLSPQQLKEVSRVQFNFYSKTTLFQDGSLDQRRLNSRVLSGSMSNLSISNLTEGVEIILKNDNPIPENGTAVCVFWDLGKNGGAGGWSSEGCFVKNTTTASETICSCNHLTSFAVLLDVSREGITDRQQATVLSFITYIGCGISAIFLSITLLTYISFEKIRRDIPSKILIQLCLALLMLNLVFLLDSWLALYPDAVGLCISTAFFLHYFLLASFTWMALEALHMYLAIVKVFNSYVSRYMLKFSLMGWGIPLPVVIIVISVDTNNYGLITYGKYTDGTTDDFCWLKNDIAFYVGVVAYFCLVFVLNLAMFMVVMVQLKRIKRQNPHNNQHRSSLHDLRSVAGLTFLLGLTWSFAFFAWGPVKLAFMYLFAIFNSLQGFFIFVFHCALKDNVRRQWRMYLCCGRLRLAENSDWSNTATKTTTKKTSLATTSSVHSSISALTHRASRDSFVTGDVLEHSNGIRSPLEDSVITALEDSHGDVVLNEISHRQSSTRLQ</sequence>
<evidence type="ECO:0000256" key="16">
    <source>
        <dbReference type="ARBA" id="ARBA00093560"/>
    </source>
</evidence>
<evidence type="ECO:0000256" key="1">
    <source>
        <dbReference type="ARBA" id="ARBA00004424"/>
    </source>
</evidence>
<keyword evidence="4" id="KW-0597">Phosphoprotein</keyword>
<keyword evidence="8" id="KW-0297">G-protein coupled receptor</keyword>
<comment type="similarity">
    <text evidence="2">Belongs to the G-protein coupled receptor 2 family. Adhesion G-protein coupled receptor (ADGR) subfamily.</text>
</comment>
<feature type="domain" description="GAIN-B" evidence="19">
    <location>
        <begin position="445"/>
        <end position="612"/>
    </location>
</feature>
<keyword evidence="6" id="KW-0732">Signal</keyword>
<evidence type="ECO:0000256" key="9">
    <source>
        <dbReference type="ARBA" id="ARBA00023136"/>
    </source>
</evidence>
<dbReference type="SUPFAM" id="SSF81321">
    <property type="entry name" value="Family A G protein-coupled receptor-like"/>
    <property type="match status" value="1"/>
</dbReference>
<comment type="subunit">
    <text evidence="16">Heterodimer of 2 chains generated by proteolytic processing; the large extracellular N-terminal fragment and the membrane-bound C-terminal fragment predominantly remain associated and non-covalently linked. Interacts with CFTR.</text>
</comment>
<evidence type="ECO:0000256" key="18">
    <source>
        <dbReference type="SAM" id="Phobius"/>
    </source>
</evidence>
<keyword evidence="12" id="KW-0325">Glycoprotein</keyword>
<dbReference type="GO" id="GO:0016324">
    <property type="term" value="C:apical plasma membrane"/>
    <property type="evidence" value="ECO:0007669"/>
    <property type="project" value="UniProtKB-SubCell"/>
</dbReference>
<evidence type="ECO:0000259" key="19">
    <source>
        <dbReference type="PROSITE" id="PS50221"/>
    </source>
</evidence>
<feature type="transmembrane region" description="Helical" evidence="18">
    <location>
        <begin position="659"/>
        <end position="679"/>
    </location>
</feature>
<dbReference type="PROSITE" id="PS50261">
    <property type="entry name" value="G_PROTEIN_RECEP_F2_4"/>
    <property type="match status" value="1"/>
</dbReference>
<evidence type="ECO:0000256" key="15">
    <source>
        <dbReference type="ARBA" id="ARBA00083924"/>
    </source>
</evidence>
<accession>A0A6P8GQQ7</accession>
<dbReference type="RefSeq" id="XP_031440106.1">
    <property type="nucleotide sequence ID" value="XM_031584246.2"/>
</dbReference>
<evidence type="ECO:0000256" key="3">
    <source>
        <dbReference type="ARBA" id="ARBA00022475"/>
    </source>
</evidence>
<feature type="transmembrane region" description="Helical" evidence="18">
    <location>
        <begin position="779"/>
        <end position="807"/>
    </location>
</feature>
<feature type="compositionally biased region" description="Low complexity" evidence="17">
    <location>
        <begin position="294"/>
        <end position="304"/>
    </location>
</feature>
<dbReference type="PANTHER" id="PTHR12011">
    <property type="entry name" value="ADHESION G-PROTEIN COUPLED RECEPTOR"/>
    <property type="match status" value="1"/>
</dbReference>
<feature type="transmembrane region" description="Helical" evidence="18">
    <location>
        <begin position="729"/>
        <end position="751"/>
    </location>
</feature>
<dbReference type="OrthoDB" id="10037534at2759"/>
<evidence type="ECO:0000256" key="12">
    <source>
        <dbReference type="ARBA" id="ARBA00023180"/>
    </source>
</evidence>
<evidence type="ECO:0000256" key="14">
    <source>
        <dbReference type="ARBA" id="ARBA00069918"/>
    </source>
</evidence>
<dbReference type="InterPro" id="IPR057244">
    <property type="entry name" value="GAIN_B"/>
</dbReference>
<dbReference type="InterPro" id="IPR058857">
    <property type="entry name" value="GAIN_ADGRG2/6"/>
</dbReference>
<evidence type="ECO:0000256" key="7">
    <source>
        <dbReference type="ARBA" id="ARBA00022989"/>
    </source>
</evidence>
<gene>
    <name evidence="22 23" type="primary">adgrg2a</name>
</gene>
<feature type="transmembrane region" description="Helical" evidence="18">
    <location>
        <begin position="685"/>
        <end position="709"/>
    </location>
</feature>
<feature type="transmembrane region" description="Helical" evidence="18">
    <location>
        <begin position="854"/>
        <end position="877"/>
    </location>
</feature>
<evidence type="ECO:0000313" key="23">
    <source>
        <dbReference type="RefSeq" id="XP_042566215.1"/>
    </source>
</evidence>
<evidence type="ECO:0000256" key="5">
    <source>
        <dbReference type="ARBA" id="ARBA00022692"/>
    </source>
</evidence>
<evidence type="ECO:0000256" key="2">
    <source>
        <dbReference type="ARBA" id="ARBA00007343"/>
    </source>
</evidence>
<dbReference type="KEGG" id="char:105893727"/>
<dbReference type="Gene3D" id="1.20.1070.10">
    <property type="entry name" value="Rhodopsin 7-helix transmembrane proteins"/>
    <property type="match status" value="1"/>
</dbReference>
<feature type="transmembrane region" description="Helical" evidence="18">
    <location>
        <begin position="827"/>
        <end position="848"/>
    </location>
</feature>
<organism evidence="21 22">
    <name type="scientific">Clupea harengus</name>
    <name type="common">Atlantic herring</name>
    <dbReference type="NCBI Taxonomy" id="7950"/>
    <lineage>
        <taxon>Eukaryota</taxon>
        <taxon>Metazoa</taxon>
        <taxon>Chordata</taxon>
        <taxon>Craniata</taxon>
        <taxon>Vertebrata</taxon>
        <taxon>Euteleostomi</taxon>
        <taxon>Actinopterygii</taxon>
        <taxon>Neopterygii</taxon>
        <taxon>Teleostei</taxon>
        <taxon>Clupei</taxon>
        <taxon>Clupeiformes</taxon>
        <taxon>Clupeoidei</taxon>
        <taxon>Clupeidae</taxon>
        <taxon>Clupea</taxon>
    </lineage>
</organism>
<comment type="subcellular location">
    <subcellularLocation>
        <location evidence="1">Apical cell membrane</location>
        <topology evidence="1">Multi-pass membrane protein</topology>
    </subcellularLocation>
</comment>
<dbReference type="PRINTS" id="PR00249">
    <property type="entry name" value="GPCRSECRETIN"/>
</dbReference>
<evidence type="ECO:0000256" key="6">
    <source>
        <dbReference type="ARBA" id="ARBA00022729"/>
    </source>
</evidence>
<evidence type="ECO:0000256" key="10">
    <source>
        <dbReference type="ARBA" id="ARBA00023157"/>
    </source>
</evidence>
<evidence type="ECO:0000256" key="17">
    <source>
        <dbReference type="SAM" id="MobiDB-lite"/>
    </source>
</evidence>
<evidence type="ECO:0000313" key="22">
    <source>
        <dbReference type="RefSeq" id="XP_031440106.1"/>
    </source>
</evidence>
<dbReference type="PANTHER" id="PTHR12011:SF264">
    <property type="entry name" value="ADHESION G-PROTEIN COUPLED RECEPTOR G2"/>
    <property type="match status" value="1"/>
</dbReference>
<feature type="transmembrane region" description="Helical" evidence="18">
    <location>
        <begin position="624"/>
        <end position="647"/>
    </location>
</feature>
<reference evidence="22 23" key="1">
    <citation type="submission" date="2025-04" db="UniProtKB">
        <authorList>
            <consortium name="RefSeq"/>
        </authorList>
    </citation>
    <scope>IDENTIFICATION</scope>
</reference>
<keyword evidence="5 18" id="KW-0812">Transmembrane</keyword>
<dbReference type="AlphaFoldDB" id="A0A6P8GQQ7"/>
<dbReference type="RefSeq" id="XP_042566215.1">
    <property type="nucleotide sequence ID" value="XM_042710281.1"/>
</dbReference>
<keyword evidence="21" id="KW-1185">Reference proteome</keyword>
<keyword evidence="3" id="KW-1003">Cell membrane</keyword>
<evidence type="ECO:0000313" key="21">
    <source>
        <dbReference type="Proteomes" id="UP000515152"/>
    </source>
</evidence>
<keyword evidence="9 18" id="KW-0472">Membrane</keyword>
<evidence type="ECO:0000256" key="8">
    <source>
        <dbReference type="ARBA" id="ARBA00023040"/>
    </source>
</evidence>
<keyword evidence="11 22" id="KW-0675">Receptor</keyword>
<dbReference type="InterPro" id="IPR017983">
    <property type="entry name" value="GPCR_2_secretin-like_CS"/>
</dbReference>
<dbReference type="Pfam" id="PF26574">
    <property type="entry name" value="GAIN_ADGRG2"/>
    <property type="match status" value="1"/>
</dbReference>
<evidence type="ECO:0000259" key="20">
    <source>
        <dbReference type="PROSITE" id="PS50261"/>
    </source>
</evidence>
<dbReference type="GeneTree" id="ENSGT00940000164851"/>
<dbReference type="Gene3D" id="2.60.220.50">
    <property type="match status" value="1"/>
</dbReference>
<dbReference type="GO" id="GO:0007189">
    <property type="term" value="P:adenylate cyclase-activating G protein-coupled receptor signaling pathway"/>
    <property type="evidence" value="ECO:0007669"/>
    <property type="project" value="TreeGrafter"/>
</dbReference>
<dbReference type="FunFam" id="2.60.220.50:FF:000003">
    <property type="entry name" value="adhesion G-protein coupled receptor G2 isoform X2"/>
    <property type="match status" value="1"/>
</dbReference>
<dbReference type="FunFam" id="1.20.1070.10:FF:000043">
    <property type="entry name" value="adhesion G-protein coupled receptor G2 isoform X1"/>
    <property type="match status" value="1"/>
</dbReference>
<feature type="domain" description="G-protein coupled receptors family 2 profile 2" evidence="20">
    <location>
        <begin position="622"/>
        <end position="878"/>
    </location>
</feature>
<dbReference type="InterPro" id="IPR000832">
    <property type="entry name" value="GPCR_2_secretin-like"/>
</dbReference>
<dbReference type="PROSITE" id="PS00650">
    <property type="entry name" value="G_PROTEIN_RECEP_F2_2"/>
    <property type="match status" value="1"/>
</dbReference>
<dbReference type="InterPro" id="IPR000203">
    <property type="entry name" value="GPS"/>
</dbReference>
<dbReference type="Pfam" id="PF00002">
    <property type="entry name" value="7tm_2"/>
    <property type="match status" value="1"/>
</dbReference>
<dbReference type="CTD" id="101882832"/>
<protein>
    <recommendedName>
        <fullName evidence="14">Adhesion G-protein coupled receptor G2</fullName>
    </recommendedName>
    <alternativeName>
        <fullName evidence="15">G-protein coupled receptor 64</fullName>
    </alternativeName>
</protein>
<feature type="region of interest" description="Disordered" evidence="17">
    <location>
        <begin position="294"/>
        <end position="315"/>
    </location>
</feature>
<dbReference type="Pfam" id="PF01825">
    <property type="entry name" value="GPS"/>
    <property type="match status" value="1"/>
</dbReference>
<dbReference type="GO" id="GO:0004930">
    <property type="term" value="F:G protein-coupled receptor activity"/>
    <property type="evidence" value="ECO:0007669"/>
    <property type="project" value="UniProtKB-KW"/>
</dbReference>
<name>A0A6P8GQQ7_CLUHA</name>
<evidence type="ECO:0000256" key="4">
    <source>
        <dbReference type="ARBA" id="ARBA00022553"/>
    </source>
</evidence>
<dbReference type="GeneID" id="105893727"/>
<dbReference type="PROSITE" id="PS50221">
    <property type="entry name" value="GAIN_B"/>
    <property type="match status" value="1"/>
</dbReference>
<proteinExistence type="inferred from homology"/>
<evidence type="ECO:0000256" key="13">
    <source>
        <dbReference type="ARBA" id="ARBA00023224"/>
    </source>
</evidence>
<dbReference type="GO" id="GO:0007166">
    <property type="term" value="P:cell surface receptor signaling pathway"/>
    <property type="evidence" value="ECO:0007669"/>
    <property type="project" value="InterPro"/>
</dbReference>
<keyword evidence="10" id="KW-1015">Disulfide bond</keyword>
<keyword evidence="13" id="KW-0807">Transducer</keyword>
<dbReference type="SMART" id="SM00303">
    <property type="entry name" value="GPS"/>
    <property type="match status" value="1"/>
</dbReference>
<keyword evidence="7 18" id="KW-1133">Transmembrane helix</keyword>
<dbReference type="InterPro" id="IPR046338">
    <property type="entry name" value="GAIN_dom_sf"/>
</dbReference>
<dbReference type="InterPro" id="IPR017981">
    <property type="entry name" value="GPCR_2-like_7TM"/>
</dbReference>
<evidence type="ECO:0000256" key="11">
    <source>
        <dbReference type="ARBA" id="ARBA00023170"/>
    </source>
</evidence>